<dbReference type="EC" id="2.7.7.-" evidence="11"/>
<dbReference type="Proteomes" id="UP000533637">
    <property type="component" value="Unassembled WGS sequence"/>
</dbReference>
<evidence type="ECO:0000256" key="5">
    <source>
        <dbReference type="ARBA" id="ARBA00022705"/>
    </source>
</evidence>
<keyword evidence="1" id="KW-0240">DNA-directed RNA polymerase</keyword>
<dbReference type="SUPFAM" id="SSF56731">
    <property type="entry name" value="DNA primase core"/>
    <property type="match status" value="1"/>
</dbReference>
<feature type="domain" description="Toprim" evidence="10">
    <location>
        <begin position="225"/>
        <end position="306"/>
    </location>
</feature>
<dbReference type="PANTHER" id="PTHR30313">
    <property type="entry name" value="DNA PRIMASE"/>
    <property type="match status" value="1"/>
</dbReference>
<evidence type="ECO:0000256" key="7">
    <source>
        <dbReference type="ARBA" id="ARBA00022771"/>
    </source>
</evidence>
<keyword evidence="9" id="KW-0804">Transcription</keyword>
<evidence type="ECO:0000256" key="4">
    <source>
        <dbReference type="ARBA" id="ARBA00022695"/>
    </source>
</evidence>
<dbReference type="SMART" id="SM00493">
    <property type="entry name" value="TOPRIM"/>
    <property type="match status" value="1"/>
</dbReference>
<dbReference type="InterPro" id="IPR036977">
    <property type="entry name" value="DNA_primase_Znf_CHC2"/>
</dbReference>
<comment type="caution">
    <text evidence="11">The sequence shown here is derived from an EMBL/GenBank/DDBJ whole genome shotgun (WGS) entry which is preliminary data.</text>
</comment>
<dbReference type="CDD" id="cd03364">
    <property type="entry name" value="TOPRIM_DnaG_primases"/>
    <property type="match status" value="1"/>
</dbReference>
<gene>
    <name evidence="11" type="ORF">GGQ57_001001</name>
</gene>
<dbReference type="InterPro" id="IPR050219">
    <property type="entry name" value="DnaG_primase"/>
</dbReference>
<keyword evidence="7" id="KW-0863">Zinc-finger</keyword>
<dbReference type="InterPro" id="IPR002694">
    <property type="entry name" value="Znf_CHC2"/>
</dbReference>
<keyword evidence="3 11" id="KW-0808">Transferase</keyword>
<organism evidence="11 12">
    <name type="scientific">Parabacteroides faecis</name>
    <dbReference type="NCBI Taxonomy" id="1217282"/>
    <lineage>
        <taxon>Bacteria</taxon>
        <taxon>Pseudomonadati</taxon>
        <taxon>Bacteroidota</taxon>
        <taxon>Bacteroidia</taxon>
        <taxon>Bacteroidales</taxon>
        <taxon>Tannerellaceae</taxon>
        <taxon>Parabacteroides</taxon>
    </lineage>
</organism>
<dbReference type="PROSITE" id="PS50880">
    <property type="entry name" value="TOPRIM"/>
    <property type="match status" value="1"/>
</dbReference>
<dbReference type="Pfam" id="PF13155">
    <property type="entry name" value="Toprim_2"/>
    <property type="match status" value="1"/>
</dbReference>
<dbReference type="EMBL" id="JACHOC010000002">
    <property type="protein sequence ID" value="MBB4621107.1"/>
    <property type="molecule type" value="Genomic_DNA"/>
</dbReference>
<keyword evidence="8" id="KW-0862">Zinc</keyword>
<keyword evidence="12" id="KW-1185">Reference proteome</keyword>
<keyword evidence="4 11" id="KW-0548">Nucleotidyltransferase</keyword>
<dbReference type="Gene3D" id="3.90.580.10">
    <property type="entry name" value="Zinc finger, CHC2-type domain"/>
    <property type="match status" value="1"/>
</dbReference>
<evidence type="ECO:0000313" key="11">
    <source>
        <dbReference type="EMBL" id="MBB4621107.1"/>
    </source>
</evidence>
<dbReference type="GO" id="GO:0016779">
    <property type="term" value="F:nucleotidyltransferase activity"/>
    <property type="evidence" value="ECO:0007669"/>
    <property type="project" value="UniProtKB-KW"/>
</dbReference>
<evidence type="ECO:0000259" key="10">
    <source>
        <dbReference type="PROSITE" id="PS50880"/>
    </source>
</evidence>
<name>A0ABR6KHW8_9BACT</name>
<dbReference type="SUPFAM" id="SSF57783">
    <property type="entry name" value="Zinc beta-ribbon"/>
    <property type="match status" value="1"/>
</dbReference>
<evidence type="ECO:0000313" key="12">
    <source>
        <dbReference type="Proteomes" id="UP000533637"/>
    </source>
</evidence>
<evidence type="ECO:0000256" key="1">
    <source>
        <dbReference type="ARBA" id="ARBA00022478"/>
    </source>
</evidence>
<dbReference type="InterPro" id="IPR013264">
    <property type="entry name" value="DNAG_N"/>
</dbReference>
<dbReference type="Pfam" id="PF01807">
    <property type="entry name" value="Zn_ribbon_DnaG"/>
    <property type="match status" value="1"/>
</dbReference>
<evidence type="ECO:0000256" key="6">
    <source>
        <dbReference type="ARBA" id="ARBA00022723"/>
    </source>
</evidence>
<keyword evidence="6" id="KW-0479">Metal-binding</keyword>
<dbReference type="InterPro" id="IPR006171">
    <property type="entry name" value="TOPRIM_dom"/>
</dbReference>
<evidence type="ECO:0000256" key="3">
    <source>
        <dbReference type="ARBA" id="ARBA00022679"/>
    </source>
</evidence>
<dbReference type="SMART" id="SM00400">
    <property type="entry name" value="ZnF_CHCC"/>
    <property type="match status" value="1"/>
</dbReference>
<dbReference type="InterPro" id="IPR037068">
    <property type="entry name" value="DNA_primase_core_N_sf"/>
</dbReference>
<keyword evidence="5" id="KW-0235">DNA replication</keyword>
<proteinExistence type="predicted"/>
<dbReference type="Pfam" id="PF08275">
    <property type="entry name" value="DNAG_N"/>
    <property type="match status" value="1"/>
</dbReference>
<dbReference type="PANTHER" id="PTHR30313:SF2">
    <property type="entry name" value="DNA PRIMASE"/>
    <property type="match status" value="1"/>
</dbReference>
<evidence type="ECO:0000256" key="2">
    <source>
        <dbReference type="ARBA" id="ARBA00022515"/>
    </source>
</evidence>
<protein>
    <submittedName>
        <fullName evidence="11">DNA primase</fullName>
        <ecNumber evidence="11">2.7.7.-</ecNumber>
    </submittedName>
</protein>
<evidence type="ECO:0000256" key="9">
    <source>
        <dbReference type="ARBA" id="ARBA00023163"/>
    </source>
</evidence>
<sequence>MTKLEIEQLKSSVCIKEVVEGYVTLERKGNNYMGLCPFHEDHHPSLMVNPEKQTFHCFACGEHGDAIGFIQKMEHCTFMSAVGKLKIENGELKINERKIKPVDKNSDAKQLSTVTCQLSTEKNLQFFSSLLPYACGNSELTPAYLDFEVGQSPVNVPKEWYAMRNRVIFPIRNEAGQLIAFAARKLTDDNPDEPKYINTSTANGYKKSENLYALYQAKEAITRQGFVFVVEGYKDAIAMHAAGFTNTVALCGTALTTGQIALLQKYTNRICLLLDGDKPGREAARKISLSLDPVSMEVQTIFLPEGEDPDSLFRRCGKEAFVSLIGRYQSKPHLSEELLLTACLLFQETYYMFKGSLCLFTELLNSILRTDDLLLENKENRAILAHLAEGHPESGLSPVLKRVADELHAEYDQAIYQEKEQFGSLYPEAANVMEMFLIRLFFLYAENRILRDIQKQVRLLLETVPENKEKRLAILIHIAKRREQLRHVSENLDRPGAVIVPICQWGWQ</sequence>
<dbReference type="Gene3D" id="3.90.980.10">
    <property type="entry name" value="DNA primase, catalytic core, N-terminal domain"/>
    <property type="match status" value="1"/>
</dbReference>
<dbReference type="InterPro" id="IPR034151">
    <property type="entry name" value="TOPRIM_DnaG_bac"/>
</dbReference>
<evidence type="ECO:0000256" key="8">
    <source>
        <dbReference type="ARBA" id="ARBA00022833"/>
    </source>
</evidence>
<accession>A0ABR6KHW8</accession>
<dbReference type="RefSeq" id="WP_183669284.1">
    <property type="nucleotide sequence ID" value="NZ_BMPB01000003.1"/>
</dbReference>
<dbReference type="Gene3D" id="3.40.1360.10">
    <property type="match status" value="1"/>
</dbReference>
<keyword evidence="2" id="KW-0639">Primosome</keyword>
<reference evidence="11 12" key="1">
    <citation type="submission" date="2020-08" db="EMBL/GenBank/DDBJ databases">
        <title>Genomic Encyclopedia of Type Strains, Phase IV (KMG-IV): sequencing the most valuable type-strain genomes for metagenomic binning, comparative biology and taxonomic classification.</title>
        <authorList>
            <person name="Goeker M."/>
        </authorList>
    </citation>
    <scope>NUCLEOTIDE SEQUENCE [LARGE SCALE GENOMIC DNA]</scope>
    <source>
        <strain evidence="11 12">DSM 102983</strain>
    </source>
</reference>